<feature type="compositionally biased region" description="Low complexity" evidence="1">
    <location>
        <begin position="159"/>
        <end position="198"/>
    </location>
</feature>
<protein>
    <submittedName>
        <fullName evidence="2">Uncharacterized protein</fullName>
    </submittedName>
</protein>
<dbReference type="AlphaFoldDB" id="A0A284S3I2"/>
<organism evidence="2 3">
    <name type="scientific">Armillaria ostoyae</name>
    <name type="common">Armillaria root rot fungus</name>
    <dbReference type="NCBI Taxonomy" id="47428"/>
    <lineage>
        <taxon>Eukaryota</taxon>
        <taxon>Fungi</taxon>
        <taxon>Dikarya</taxon>
        <taxon>Basidiomycota</taxon>
        <taxon>Agaricomycotina</taxon>
        <taxon>Agaricomycetes</taxon>
        <taxon>Agaricomycetidae</taxon>
        <taxon>Agaricales</taxon>
        <taxon>Marasmiineae</taxon>
        <taxon>Physalacriaceae</taxon>
        <taxon>Armillaria</taxon>
    </lineage>
</organism>
<accession>A0A284S3I2</accession>
<feature type="compositionally biased region" description="Polar residues" evidence="1">
    <location>
        <begin position="67"/>
        <end position="87"/>
    </location>
</feature>
<evidence type="ECO:0000256" key="1">
    <source>
        <dbReference type="SAM" id="MobiDB-lite"/>
    </source>
</evidence>
<proteinExistence type="predicted"/>
<reference evidence="3" key="1">
    <citation type="journal article" date="2017" name="Nat. Ecol. Evol.">
        <title>Genome expansion and lineage-specific genetic innovations in the forest pathogenic fungi Armillaria.</title>
        <authorList>
            <person name="Sipos G."/>
            <person name="Prasanna A.N."/>
            <person name="Walter M.C."/>
            <person name="O'Connor E."/>
            <person name="Balint B."/>
            <person name="Krizsan K."/>
            <person name="Kiss B."/>
            <person name="Hess J."/>
            <person name="Varga T."/>
            <person name="Slot J."/>
            <person name="Riley R."/>
            <person name="Boka B."/>
            <person name="Rigling D."/>
            <person name="Barry K."/>
            <person name="Lee J."/>
            <person name="Mihaltcheva S."/>
            <person name="LaButti K."/>
            <person name="Lipzen A."/>
            <person name="Waldron R."/>
            <person name="Moloney N.M."/>
            <person name="Sperisen C."/>
            <person name="Kredics L."/>
            <person name="Vagvoelgyi C."/>
            <person name="Patrignani A."/>
            <person name="Fitzpatrick D."/>
            <person name="Nagy I."/>
            <person name="Doyle S."/>
            <person name="Anderson J.B."/>
            <person name="Grigoriev I.V."/>
            <person name="Gueldener U."/>
            <person name="Muensterkoetter M."/>
            <person name="Nagy L.G."/>
        </authorList>
    </citation>
    <scope>NUCLEOTIDE SEQUENCE [LARGE SCALE GENOMIC DNA]</scope>
    <source>
        <strain evidence="3">C18/9</strain>
    </source>
</reference>
<dbReference type="OrthoDB" id="3068777at2759"/>
<dbReference type="Proteomes" id="UP000219338">
    <property type="component" value="Unassembled WGS sequence"/>
</dbReference>
<name>A0A284S3I2_ARMOS</name>
<dbReference type="EMBL" id="FUEG01000029">
    <property type="protein sequence ID" value="SJL15568.1"/>
    <property type="molecule type" value="Genomic_DNA"/>
</dbReference>
<keyword evidence="3" id="KW-1185">Reference proteome</keyword>
<feature type="compositionally biased region" description="Polar residues" evidence="1">
    <location>
        <begin position="96"/>
        <end position="117"/>
    </location>
</feature>
<evidence type="ECO:0000313" key="2">
    <source>
        <dbReference type="EMBL" id="SJL15568.1"/>
    </source>
</evidence>
<feature type="region of interest" description="Disordered" evidence="1">
    <location>
        <begin position="1"/>
        <end position="200"/>
    </location>
</feature>
<feature type="compositionally biased region" description="Polar residues" evidence="1">
    <location>
        <begin position="127"/>
        <end position="139"/>
    </location>
</feature>
<gene>
    <name evidence="2" type="ORF">ARMOST_19069</name>
</gene>
<evidence type="ECO:0000313" key="3">
    <source>
        <dbReference type="Proteomes" id="UP000219338"/>
    </source>
</evidence>
<sequence length="218" mass="23369">MSHNYYQNRRPRHNVSVPNGYGAVPASTQSYHDTPYPTSHRAPPQGHRTTVAYPPLPSHAPAHAISNGGNVRGSSASHPSTSRNEPNTALVPYNPTVATRNRATSNARNDPRNQARNPPSAFVPYTGQPSTASNGQNSIPFPRLGAPRNQASTQVPYTAQPRPSNAAPRQRARAASNASSSSCSTCSSTSSSPGARSSTDVVDVRADGVNFHFYYHRR</sequence>